<dbReference type="InterPro" id="IPR010323">
    <property type="entry name" value="DUF924"/>
</dbReference>
<proteinExistence type="predicted"/>
<dbReference type="SUPFAM" id="SSF48452">
    <property type="entry name" value="TPR-like"/>
    <property type="match status" value="1"/>
</dbReference>
<keyword evidence="2" id="KW-1185">Reference proteome</keyword>
<reference evidence="1" key="1">
    <citation type="submission" date="2021-04" db="EMBL/GenBank/DDBJ databases">
        <title>Oceanospirillales bacteria with DddD are important DMSP degraders in coastal seawater.</title>
        <authorList>
            <person name="Liu J."/>
        </authorList>
    </citation>
    <scope>NUCLEOTIDE SEQUENCE</scope>
    <source>
        <strain evidence="1">D13-1</strain>
    </source>
</reference>
<accession>A0ABY5HKS7</accession>
<organism evidence="1 2">
    <name type="scientific">Marinobacterium rhizophilum</name>
    <dbReference type="NCBI Taxonomy" id="420402"/>
    <lineage>
        <taxon>Bacteria</taxon>
        <taxon>Pseudomonadati</taxon>
        <taxon>Pseudomonadota</taxon>
        <taxon>Gammaproteobacteria</taxon>
        <taxon>Oceanospirillales</taxon>
        <taxon>Oceanospirillaceae</taxon>
        <taxon>Marinobacterium</taxon>
    </lineage>
</organism>
<dbReference type="RefSeq" id="WP_255854563.1">
    <property type="nucleotide sequence ID" value="NZ_CP073347.1"/>
</dbReference>
<evidence type="ECO:0000313" key="1">
    <source>
        <dbReference type="EMBL" id="UTW12476.1"/>
    </source>
</evidence>
<name>A0ABY5HKS7_9GAMM</name>
<dbReference type="InterPro" id="IPR011990">
    <property type="entry name" value="TPR-like_helical_dom_sf"/>
</dbReference>
<evidence type="ECO:0000313" key="2">
    <source>
        <dbReference type="Proteomes" id="UP001058461"/>
    </source>
</evidence>
<dbReference type="Proteomes" id="UP001058461">
    <property type="component" value="Chromosome"/>
</dbReference>
<dbReference type="Pfam" id="PF06041">
    <property type="entry name" value="DUF924"/>
    <property type="match status" value="1"/>
</dbReference>
<protein>
    <submittedName>
        <fullName evidence="1">DUF924 domain-containing protein</fullName>
    </submittedName>
</protein>
<dbReference type="Gene3D" id="1.20.58.320">
    <property type="entry name" value="TPR-like"/>
    <property type="match status" value="1"/>
</dbReference>
<dbReference type="Gene3D" id="1.25.40.10">
    <property type="entry name" value="Tetratricopeptide repeat domain"/>
    <property type="match status" value="1"/>
</dbReference>
<gene>
    <name evidence="1" type="ORF">KDW95_01975</name>
</gene>
<dbReference type="EMBL" id="CP073347">
    <property type="protein sequence ID" value="UTW12476.1"/>
    <property type="molecule type" value="Genomic_DNA"/>
</dbReference>
<sequence>MTEKIEEVLLFWFGPLHNGIACESKQRLWWEGREEDDRQLDELFAPLVRRAMRGELEAWASSPRGRLALILLLDQFSRSIYRGTADAFGGDALALENCQRGIALGHDLALETAERLFFYMPLEHAESLEAQNLLVAQLESLRQTLVGAPRSQLDNALDFAHQHRDLIVRFGRFPHRNTVLGRVSTEQELAYLNQSHHRWGQ</sequence>